<feature type="transmembrane region" description="Helical" evidence="1">
    <location>
        <begin position="159"/>
        <end position="181"/>
    </location>
</feature>
<dbReference type="OrthoDB" id="9879095at2"/>
<feature type="transmembrane region" description="Helical" evidence="1">
    <location>
        <begin position="12"/>
        <end position="29"/>
    </location>
</feature>
<evidence type="ECO:0000256" key="1">
    <source>
        <dbReference type="SAM" id="Phobius"/>
    </source>
</evidence>
<feature type="transmembrane region" description="Helical" evidence="1">
    <location>
        <begin position="241"/>
        <end position="266"/>
    </location>
</feature>
<dbReference type="AlphaFoldDB" id="F9Y8X2"/>
<protein>
    <submittedName>
        <fullName evidence="2">Uncharacterized protein</fullName>
    </submittedName>
</protein>
<keyword evidence="1" id="KW-0812">Transmembrane</keyword>
<dbReference type="EMBL" id="CP002018">
    <property type="protein sequence ID" value="AEM40028.1"/>
    <property type="molecule type" value="Genomic_DNA"/>
</dbReference>
<feature type="transmembrane region" description="Helical" evidence="1">
    <location>
        <begin position="217"/>
        <end position="235"/>
    </location>
</feature>
<keyword evidence="1" id="KW-1133">Transmembrane helix</keyword>
<feature type="transmembrane region" description="Helical" evidence="1">
    <location>
        <begin position="98"/>
        <end position="115"/>
    </location>
</feature>
<keyword evidence="3" id="KW-1185">Reference proteome</keyword>
<feature type="transmembrane region" description="Helical" evidence="1">
    <location>
        <begin position="127"/>
        <end position="147"/>
    </location>
</feature>
<reference evidence="2 3" key="1">
    <citation type="journal article" date="2011" name="J. Bacteriol.">
        <title>Complete genome sequence of the industrial strain Ketogulonicigenium vulgare WSH-001.</title>
        <authorList>
            <person name="Liu L."/>
            <person name="Li Y."/>
            <person name="Zhang J."/>
            <person name="Zhou Z."/>
            <person name="Liu J."/>
            <person name="Li X."/>
            <person name="Zhou J."/>
            <person name="Du G."/>
            <person name="Wang L."/>
            <person name="Chen J."/>
        </authorList>
    </citation>
    <scope>NUCLEOTIDE SEQUENCE [LARGE SCALE GENOMIC DNA]</scope>
    <source>
        <strain evidence="2 3">WSH-001</strain>
    </source>
</reference>
<name>F9Y8X2_KETVW</name>
<dbReference type="RefSeq" id="WP_013383448.1">
    <property type="nucleotide sequence ID" value="NC_017384.1"/>
</dbReference>
<feature type="transmembrane region" description="Helical" evidence="1">
    <location>
        <begin position="187"/>
        <end position="205"/>
    </location>
</feature>
<dbReference type="KEGG" id="kvl:KVU_0189"/>
<proteinExistence type="predicted"/>
<keyword evidence="1" id="KW-0472">Membrane</keyword>
<dbReference type="HOGENOM" id="CLU_1022236_0_0_5"/>
<organism evidence="2 3">
    <name type="scientific">Ketogulonicigenium vulgare (strain WSH-001)</name>
    <dbReference type="NCBI Taxonomy" id="759362"/>
    <lineage>
        <taxon>Bacteria</taxon>
        <taxon>Pseudomonadati</taxon>
        <taxon>Pseudomonadota</taxon>
        <taxon>Alphaproteobacteria</taxon>
        <taxon>Rhodobacterales</taxon>
        <taxon>Roseobacteraceae</taxon>
        <taxon>Ketogulonicigenium</taxon>
    </lineage>
</organism>
<gene>
    <name evidence="2" type="ordered locus">KVU_0189</name>
</gene>
<evidence type="ECO:0000313" key="3">
    <source>
        <dbReference type="Proteomes" id="UP000000692"/>
    </source>
</evidence>
<sequence length="272" mass="27875">MISLLPSGAEIGIAAVKALACGIAVWAMVKSVDGAPPPVVAMVIGLPVVFAAGYLAMAGVVGPDFLIEVGLRSAQTMPAVLTFIVVTGRFYNRLPLPALLGVSLAAWLVVAWTLSGGAEPWPLPASLSFGVAALLLSHLVFPINARFPISARVQRPGSGAWRVALQAAAMVLLLTVVSRLIGPRGSAVLVALPLAMIFLTIGMKSSGTLNAAATYQSARLAMPGLVAYVASFALLTPFTGGLAACFLAFLPSLAVSGAVVGLRLYLTPKETT</sequence>
<evidence type="ECO:0000313" key="2">
    <source>
        <dbReference type="EMBL" id="AEM40028.1"/>
    </source>
</evidence>
<dbReference type="Proteomes" id="UP000000692">
    <property type="component" value="Chromosome"/>
</dbReference>
<accession>F9Y8X2</accession>
<feature type="transmembrane region" description="Helical" evidence="1">
    <location>
        <begin position="41"/>
        <end position="61"/>
    </location>
</feature>